<feature type="non-terminal residue" evidence="1">
    <location>
        <position position="290"/>
    </location>
</feature>
<reference evidence="1" key="1">
    <citation type="submission" date="2021-02" db="EMBL/GenBank/DDBJ databases">
        <authorList>
            <consortium name="DOE Joint Genome Institute"/>
            <person name="Ahrendt S."/>
            <person name="Looney B.P."/>
            <person name="Miyauchi S."/>
            <person name="Morin E."/>
            <person name="Drula E."/>
            <person name="Courty P.E."/>
            <person name="Chicoki N."/>
            <person name="Fauchery L."/>
            <person name="Kohler A."/>
            <person name="Kuo A."/>
            <person name="Labutti K."/>
            <person name="Pangilinan J."/>
            <person name="Lipzen A."/>
            <person name="Riley R."/>
            <person name="Andreopoulos W."/>
            <person name="He G."/>
            <person name="Johnson J."/>
            <person name="Barry K.W."/>
            <person name="Grigoriev I.V."/>
            <person name="Nagy L."/>
            <person name="Hibbett D."/>
            <person name="Henrissat B."/>
            <person name="Matheny P.B."/>
            <person name="Labbe J."/>
            <person name="Martin F."/>
        </authorList>
    </citation>
    <scope>NUCLEOTIDE SEQUENCE</scope>
    <source>
        <strain evidence="1">EC-137</strain>
    </source>
</reference>
<dbReference type="EMBL" id="MU273995">
    <property type="protein sequence ID" value="KAI0027115.1"/>
    <property type="molecule type" value="Genomic_DNA"/>
</dbReference>
<keyword evidence="2" id="KW-1185">Reference proteome</keyword>
<reference evidence="1" key="2">
    <citation type="journal article" date="2022" name="New Phytol.">
        <title>Evolutionary transition to the ectomycorrhizal habit in the genomes of a hyperdiverse lineage of mushroom-forming fungi.</title>
        <authorList>
            <person name="Looney B."/>
            <person name="Miyauchi S."/>
            <person name="Morin E."/>
            <person name="Drula E."/>
            <person name="Courty P.E."/>
            <person name="Kohler A."/>
            <person name="Kuo A."/>
            <person name="LaButti K."/>
            <person name="Pangilinan J."/>
            <person name="Lipzen A."/>
            <person name="Riley R."/>
            <person name="Andreopoulos W."/>
            <person name="He G."/>
            <person name="Johnson J."/>
            <person name="Nolan M."/>
            <person name="Tritt A."/>
            <person name="Barry K.W."/>
            <person name="Grigoriev I.V."/>
            <person name="Nagy L.G."/>
            <person name="Hibbett D."/>
            <person name="Henrissat B."/>
            <person name="Matheny P.B."/>
            <person name="Labbe J."/>
            <person name="Martin F.M."/>
        </authorList>
    </citation>
    <scope>NUCLEOTIDE SEQUENCE</scope>
    <source>
        <strain evidence="1">EC-137</strain>
    </source>
</reference>
<proteinExistence type="predicted"/>
<evidence type="ECO:0000313" key="2">
    <source>
        <dbReference type="Proteomes" id="UP000814128"/>
    </source>
</evidence>
<protein>
    <submittedName>
        <fullName evidence="1">Uncharacterized protein</fullName>
    </submittedName>
</protein>
<gene>
    <name evidence="1" type="ORF">K488DRAFT_91281</name>
</gene>
<comment type="caution">
    <text evidence="1">The sequence shown here is derived from an EMBL/GenBank/DDBJ whole genome shotgun (WGS) entry which is preliminary data.</text>
</comment>
<dbReference type="Proteomes" id="UP000814128">
    <property type="component" value="Unassembled WGS sequence"/>
</dbReference>
<organism evidence="1 2">
    <name type="scientific">Vararia minispora EC-137</name>
    <dbReference type="NCBI Taxonomy" id="1314806"/>
    <lineage>
        <taxon>Eukaryota</taxon>
        <taxon>Fungi</taxon>
        <taxon>Dikarya</taxon>
        <taxon>Basidiomycota</taxon>
        <taxon>Agaricomycotina</taxon>
        <taxon>Agaricomycetes</taxon>
        <taxon>Russulales</taxon>
        <taxon>Lachnocladiaceae</taxon>
        <taxon>Vararia</taxon>
    </lineage>
</organism>
<accession>A0ACB8Q6J5</accession>
<name>A0ACB8Q6J5_9AGAM</name>
<evidence type="ECO:0000313" key="1">
    <source>
        <dbReference type="EMBL" id="KAI0027115.1"/>
    </source>
</evidence>
<sequence>MASSAVDTALQSDVADVTEPKIIKIMRRNKLGLYKQISLRVSVVRVPLQPTTGNLKAQDAVPLLTSTQQLTSPAPTTSYGPGSTDNRPAQHPAQLSTSTSGLPVVEIAPEENTINVSSTVDVSNTDPPPLASAIVDGANLVNAINTQVNAWTTLLDNVNFVAQILDKISQIHLYASLACGVLSVIPKTIAQQIERDANVKGLVDDLNNGFKTLREAEDLEKRCSDSAQAEIISRIFQQTSECGSFIERYFKNSSFWKRLVLNIASGPDQIVEQYRTALVGLRKDFLERTT</sequence>